<feature type="transmembrane region" description="Helical" evidence="5">
    <location>
        <begin position="137"/>
        <end position="155"/>
    </location>
</feature>
<feature type="transmembrane region" description="Helical" evidence="5">
    <location>
        <begin position="70"/>
        <end position="90"/>
    </location>
</feature>
<dbReference type="AlphaFoldDB" id="A0A917WAB8"/>
<feature type="transmembrane region" description="Helical" evidence="5">
    <location>
        <begin position="42"/>
        <end position="58"/>
    </location>
</feature>
<evidence type="ECO:0000256" key="5">
    <source>
        <dbReference type="SAM" id="Phobius"/>
    </source>
</evidence>
<sequence>MTALGLYRPGTSVLHRLPAGAKLVGLLAGTVLLVVLRRPWQLGLAALVEVLLYALARIPPGVAWTQLRPLRWLVVVVAAAQLLLAGWQQALWVTGGLVLTVALAALLTLTTRVTALLDVLHRLLRPLRRFGVDGDRVALLLALTIRLVPVLSGIVREVQEARTARGAGWSLTAVAAPAVVRALRTADHVGEALVARGVDD</sequence>
<keyword evidence="7" id="KW-1185">Reference proteome</keyword>
<dbReference type="RefSeq" id="WP_188939870.1">
    <property type="nucleotide sequence ID" value="NZ_BMNA01000001.1"/>
</dbReference>
<comment type="subcellular location">
    <subcellularLocation>
        <location evidence="1">Membrane</location>
        <topology evidence="1">Multi-pass membrane protein</topology>
    </subcellularLocation>
</comment>
<feature type="transmembrane region" description="Helical" evidence="5">
    <location>
        <begin position="96"/>
        <end position="117"/>
    </location>
</feature>
<accession>A0A917WAB8</accession>
<keyword evidence="3 5" id="KW-1133">Transmembrane helix</keyword>
<evidence type="ECO:0000256" key="4">
    <source>
        <dbReference type="ARBA" id="ARBA00023136"/>
    </source>
</evidence>
<evidence type="ECO:0000256" key="1">
    <source>
        <dbReference type="ARBA" id="ARBA00004141"/>
    </source>
</evidence>
<dbReference type="Proteomes" id="UP000655208">
    <property type="component" value="Unassembled WGS sequence"/>
</dbReference>
<feature type="transmembrane region" description="Helical" evidence="5">
    <location>
        <begin position="20"/>
        <end position="36"/>
    </location>
</feature>
<name>A0A917WAB8_9ACTN</name>
<evidence type="ECO:0000313" key="7">
    <source>
        <dbReference type="Proteomes" id="UP000655208"/>
    </source>
</evidence>
<dbReference type="PANTHER" id="PTHR33514:SF13">
    <property type="entry name" value="PROTEIN ABCI12, CHLOROPLASTIC"/>
    <property type="match status" value="1"/>
</dbReference>
<reference evidence="6" key="2">
    <citation type="submission" date="2020-09" db="EMBL/GenBank/DDBJ databases">
        <authorList>
            <person name="Sun Q."/>
            <person name="Zhou Y."/>
        </authorList>
    </citation>
    <scope>NUCLEOTIDE SEQUENCE</scope>
    <source>
        <strain evidence="6">CGMCC 4.7308</strain>
    </source>
</reference>
<evidence type="ECO:0000313" key="6">
    <source>
        <dbReference type="EMBL" id="GGL88269.1"/>
    </source>
</evidence>
<evidence type="ECO:0000256" key="2">
    <source>
        <dbReference type="ARBA" id="ARBA00022692"/>
    </source>
</evidence>
<dbReference type="GO" id="GO:0005886">
    <property type="term" value="C:plasma membrane"/>
    <property type="evidence" value="ECO:0007669"/>
    <property type="project" value="UniProtKB-ARBA"/>
</dbReference>
<dbReference type="Pfam" id="PF02361">
    <property type="entry name" value="CbiQ"/>
    <property type="match status" value="1"/>
</dbReference>
<comment type="caution">
    <text evidence="6">The sequence shown here is derived from an EMBL/GenBank/DDBJ whole genome shotgun (WGS) entry which is preliminary data.</text>
</comment>
<keyword evidence="4 5" id="KW-0472">Membrane</keyword>
<reference evidence="6" key="1">
    <citation type="journal article" date="2014" name="Int. J. Syst. Evol. Microbiol.">
        <title>Complete genome sequence of Corynebacterium casei LMG S-19264T (=DSM 44701T), isolated from a smear-ripened cheese.</title>
        <authorList>
            <consortium name="US DOE Joint Genome Institute (JGI-PGF)"/>
            <person name="Walter F."/>
            <person name="Albersmeier A."/>
            <person name="Kalinowski J."/>
            <person name="Ruckert C."/>
        </authorList>
    </citation>
    <scope>NUCLEOTIDE SEQUENCE</scope>
    <source>
        <strain evidence="6">CGMCC 4.7308</strain>
    </source>
</reference>
<gene>
    <name evidence="6" type="ORF">GCM10011594_04870</name>
</gene>
<dbReference type="EMBL" id="BMNA01000001">
    <property type="protein sequence ID" value="GGL88269.1"/>
    <property type="molecule type" value="Genomic_DNA"/>
</dbReference>
<evidence type="ECO:0000256" key="3">
    <source>
        <dbReference type="ARBA" id="ARBA00022989"/>
    </source>
</evidence>
<organism evidence="6 7">
    <name type="scientific">Nakamurella endophytica</name>
    <dbReference type="NCBI Taxonomy" id="1748367"/>
    <lineage>
        <taxon>Bacteria</taxon>
        <taxon>Bacillati</taxon>
        <taxon>Actinomycetota</taxon>
        <taxon>Actinomycetes</taxon>
        <taxon>Nakamurellales</taxon>
        <taxon>Nakamurellaceae</taxon>
        <taxon>Nakamurella</taxon>
    </lineage>
</organism>
<protein>
    <submittedName>
        <fullName evidence="6">ABC transporter permease</fullName>
    </submittedName>
</protein>
<dbReference type="InterPro" id="IPR003339">
    <property type="entry name" value="ABC/ECF_trnsptr_transmembrane"/>
</dbReference>
<keyword evidence="2 5" id="KW-0812">Transmembrane</keyword>
<dbReference type="PANTHER" id="PTHR33514">
    <property type="entry name" value="PROTEIN ABCI12, CHLOROPLASTIC"/>
    <property type="match status" value="1"/>
</dbReference>
<proteinExistence type="predicted"/>